<comment type="caution">
    <text evidence="2">The sequence shown here is derived from an EMBL/GenBank/DDBJ whole genome shotgun (WGS) entry which is preliminary data.</text>
</comment>
<keyword evidence="1" id="KW-1133">Transmembrane helix</keyword>
<dbReference type="Proteomes" id="UP000565286">
    <property type="component" value="Unassembled WGS sequence"/>
</dbReference>
<keyword evidence="3" id="KW-1185">Reference proteome</keyword>
<keyword evidence="1" id="KW-0472">Membrane</keyword>
<proteinExistence type="predicted"/>
<name>A0A7W6C8U8_9HYPH</name>
<sequence length="176" mass="19518">MWRTKIDCRCCDRADCPVALRHSTTALAVNQGLYNGFLAAGLIFGLMPGQGDRTIATFFLMWVFVPGLFGAATAHRKILFIQALPAGIVPTAVLALILLFGSSRMQTRDDVVIAFHYVDAIISTAKHQGALRQRRYLQDVVKIDGKFLVVVNRCHFNPHHKAPEESLFDALIKPGR</sequence>
<organism evidence="2 3">
    <name type="scientific">Rhizobium skierniewicense</name>
    <dbReference type="NCBI Taxonomy" id="984260"/>
    <lineage>
        <taxon>Bacteria</taxon>
        <taxon>Pseudomonadati</taxon>
        <taxon>Pseudomonadota</taxon>
        <taxon>Alphaproteobacteria</taxon>
        <taxon>Hyphomicrobiales</taxon>
        <taxon>Rhizobiaceae</taxon>
        <taxon>Rhizobium/Agrobacterium group</taxon>
        <taxon>Rhizobium</taxon>
    </lineage>
</organism>
<feature type="transmembrane region" description="Helical" evidence="1">
    <location>
        <begin position="54"/>
        <end position="72"/>
    </location>
</feature>
<evidence type="ECO:0000256" key="1">
    <source>
        <dbReference type="SAM" id="Phobius"/>
    </source>
</evidence>
<evidence type="ECO:0000313" key="2">
    <source>
        <dbReference type="EMBL" id="MBB3947830.1"/>
    </source>
</evidence>
<reference evidence="2 3" key="1">
    <citation type="submission" date="2020-08" db="EMBL/GenBank/DDBJ databases">
        <title>Genomic Encyclopedia of Type Strains, Phase IV (KMG-IV): sequencing the most valuable type-strain genomes for metagenomic binning, comparative biology and taxonomic classification.</title>
        <authorList>
            <person name="Goeker M."/>
        </authorList>
    </citation>
    <scope>NUCLEOTIDE SEQUENCE [LARGE SCALE GENOMIC DNA]</scope>
    <source>
        <strain evidence="2 3">DSM 26438</strain>
    </source>
</reference>
<keyword evidence="1" id="KW-0812">Transmembrane</keyword>
<dbReference type="PANTHER" id="PTHR38446">
    <property type="entry name" value="BLL0914 PROTEIN"/>
    <property type="match status" value="1"/>
</dbReference>
<dbReference type="RefSeq" id="WP_183897355.1">
    <property type="nucleotide sequence ID" value="NZ_JACIDV010000012.1"/>
</dbReference>
<accession>A0A7W6C8U8</accession>
<dbReference type="InterPro" id="IPR009732">
    <property type="entry name" value="DUF1304"/>
</dbReference>
<dbReference type="EMBL" id="JACIDV010000012">
    <property type="protein sequence ID" value="MBB3947830.1"/>
    <property type="molecule type" value="Genomic_DNA"/>
</dbReference>
<dbReference type="PANTHER" id="PTHR38446:SF1">
    <property type="entry name" value="BLL0914 PROTEIN"/>
    <property type="match status" value="1"/>
</dbReference>
<dbReference type="AlphaFoldDB" id="A0A7W6C8U8"/>
<evidence type="ECO:0000313" key="3">
    <source>
        <dbReference type="Proteomes" id="UP000565286"/>
    </source>
</evidence>
<feature type="transmembrane region" description="Helical" evidence="1">
    <location>
        <begin position="78"/>
        <end position="100"/>
    </location>
</feature>
<gene>
    <name evidence="2" type="ORF">GGQ73_003801</name>
</gene>
<protein>
    <submittedName>
        <fullName evidence="2">Putative membrane protein</fullName>
    </submittedName>
</protein>
<dbReference type="Pfam" id="PF06993">
    <property type="entry name" value="DUF1304"/>
    <property type="match status" value="1"/>
</dbReference>